<evidence type="ECO:0000256" key="11">
    <source>
        <dbReference type="RuleBase" id="RU003357"/>
    </source>
</evidence>
<dbReference type="PANTHER" id="PTHR47234">
    <property type="match status" value="1"/>
</dbReference>
<comment type="caution">
    <text evidence="15">The sequence shown here is derived from an EMBL/GenBank/DDBJ whole genome shotgun (WGS) entry which is preliminary data.</text>
</comment>
<keyword evidence="4 10" id="KW-1134">Transmembrane beta strand</keyword>
<dbReference type="EMBL" id="JBHSMZ010000016">
    <property type="protein sequence ID" value="MFC5550815.1"/>
    <property type="molecule type" value="Genomic_DNA"/>
</dbReference>
<keyword evidence="16" id="KW-1185">Reference proteome</keyword>
<dbReference type="InterPro" id="IPR037066">
    <property type="entry name" value="Plug_dom_sf"/>
</dbReference>
<keyword evidence="3 10" id="KW-0813">Transport</keyword>
<dbReference type="SUPFAM" id="SSF56935">
    <property type="entry name" value="Porins"/>
    <property type="match status" value="1"/>
</dbReference>
<dbReference type="PROSITE" id="PS52016">
    <property type="entry name" value="TONB_DEPENDENT_REC_3"/>
    <property type="match status" value="1"/>
</dbReference>
<evidence type="ECO:0000256" key="2">
    <source>
        <dbReference type="ARBA" id="ARBA00009810"/>
    </source>
</evidence>
<evidence type="ECO:0000256" key="6">
    <source>
        <dbReference type="ARBA" id="ARBA00023077"/>
    </source>
</evidence>
<keyword evidence="7 10" id="KW-0472">Membrane</keyword>
<keyword evidence="12" id="KW-0732">Signal</keyword>
<dbReference type="InterPro" id="IPR036942">
    <property type="entry name" value="Beta-barrel_TonB_sf"/>
</dbReference>
<dbReference type="InterPro" id="IPR000531">
    <property type="entry name" value="Beta-barrel_TonB"/>
</dbReference>
<evidence type="ECO:0000259" key="14">
    <source>
        <dbReference type="Pfam" id="PF07715"/>
    </source>
</evidence>
<dbReference type="Proteomes" id="UP001596086">
    <property type="component" value="Unassembled WGS sequence"/>
</dbReference>
<dbReference type="RefSeq" id="WP_379773979.1">
    <property type="nucleotide sequence ID" value="NZ_JBHSMZ010000016.1"/>
</dbReference>
<evidence type="ECO:0000256" key="1">
    <source>
        <dbReference type="ARBA" id="ARBA00004571"/>
    </source>
</evidence>
<evidence type="ECO:0000256" key="3">
    <source>
        <dbReference type="ARBA" id="ARBA00022448"/>
    </source>
</evidence>
<dbReference type="InterPro" id="IPR012910">
    <property type="entry name" value="Plug_dom"/>
</dbReference>
<dbReference type="Gene3D" id="2.170.130.10">
    <property type="entry name" value="TonB-dependent receptor, plug domain"/>
    <property type="match status" value="1"/>
</dbReference>
<evidence type="ECO:0000313" key="16">
    <source>
        <dbReference type="Proteomes" id="UP001596086"/>
    </source>
</evidence>
<comment type="subcellular location">
    <subcellularLocation>
        <location evidence="1 10">Cell outer membrane</location>
        <topology evidence="1 10">Multi-pass membrane protein</topology>
    </subcellularLocation>
</comment>
<evidence type="ECO:0000259" key="13">
    <source>
        <dbReference type="Pfam" id="PF00593"/>
    </source>
</evidence>
<dbReference type="Gene3D" id="2.40.170.20">
    <property type="entry name" value="TonB-dependent receptor, beta-barrel domain"/>
    <property type="match status" value="1"/>
</dbReference>
<evidence type="ECO:0000313" key="15">
    <source>
        <dbReference type="EMBL" id="MFC5550815.1"/>
    </source>
</evidence>
<name>A0ABW0S521_9BURK</name>
<evidence type="ECO:0000256" key="10">
    <source>
        <dbReference type="PROSITE-ProRule" id="PRU01360"/>
    </source>
</evidence>
<organism evidence="15 16">
    <name type="scientific">Massilia aerilata</name>
    <dbReference type="NCBI Taxonomy" id="453817"/>
    <lineage>
        <taxon>Bacteria</taxon>
        <taxon>Pseudomonadati</taxon>
        <taxon>Pseudomonadota</taxon>
        <taxon>Betaproteobacteria</taxon>
        <taxon>Burkholderiales</taxon>
        <taxon>Oxalobacteraceae</taxon>
        <taxon>Telluria group</taxon>
        <taxon>Massilia</taxon>
    </lineage>
</organism>
<dbReference type="InterPro" id="IPR039426">
    <property type="entry name" value="TonB-dep_rcpt-like"/>
</dbReference>
<feature type="domain" description="TonB-dependent receptor plug" evidence="14">
    <location>
        <begin position="68"/>
        <end position="182"/>
    </location>
</feature>
<evidence type="ECO:0000256" key="9">
    <source>
        <dbReference type="ARBA" id="ARBA00023237"/>
    </source>
</evidence>
<dbReference type="Pfam" id="PF07715">
    <property type="entry name" value="Plug"/>
    <property type="match status" value="1"/>
</dbReference>
<evidence type="ECO:0000256" key="5">
    <source>
        <dbReference type="ARBA" id="ARBA00022692"/>
    </source>
</evidence>
<dbReference type="Pfam" id="PF00593">
    <property type="entry name" value="TonB_dep_Rec_b-barrel"/>
    <property type="match status" value="1"/>
</dbReference>
<keyword evidence="5 10" id="KW-0812">Transmembrane</keyword>
<dbReference type="PANTHER" id="PTHR47234:SF2">
    <property type="entry name" value="TONB-DEPENDENT RECEPTOR"/>
    <property type="match status" value="1"/>
</dbReference>
<reference evidence="16" key="1">
    <citation type="journal article" date="2019" name="Int. J. Syst. Evol. Microbiol.">
        <title>The Global Catalogue of Microorganisms (GCM) 10K type strain sequencing project: providing services to taxonomists for standard genome sequencing and annotation.</title>
        <authorList>
            <consortium name="The Broad Institute Genomics Platform"/>
            <consortium name="The Broad Institute Genome Sequencing Center for Infectious Disease"/>
            <person name="Wu L."/>
            <person name="Ma J."/>
        </authorList>
    </citation>
    <scope>NUCLEOTIDE SEQUENCE [LARGE SCALE GENOMIC DNA]</scope>
    <source>
        <strain evidence="16">CGMCC 4.5798</strain>
    </source>
</reference>
<keyword evidence="9 10" id="KW-0998">Cell outer membrane</keyword>
<keyword evidence="8 15" id="KW-0675">Receptor</keyword>
<evidence type="ECO:0000256" key="12">
    <source>
        <dbReference type="SAM" id="SignalP"/>
    </source>
</evidence>
<evidence type="ECO:0000256" key="4">
    <source>
        <dbReference type="ARBA" id="ARBA00022452"/>
    </source>
</evidence>
<dbReference type="CDD" id="cd01347">
    <property type="entry name" value="ligand_gated_channel"/>
    <property type="match status" value="1"/>
</dbReference>
<feature type="domain" description="TonB-dependent receptor-like beta-barrel" evidence="13">
    <location>
        <begin position="417"/>
        <end position="891"/>
    </location>
</feature>
<feature type="signal peptide" evidence="12">
    <location>
        <begin position="1"/>
        <end position="31"/>
    </location>
</feature>
<keyword evidence="6 11" id="KW-0798">TonB box</keyword>
<proteinExistence type="inferred from homology"/>
<feature type="chain" id="PRO_5046792577" evidence="12">
    <location>
        <begin position="32"/>
        <end position="928"/>
    </location>
</feature>
<protein>
    <submittedName>
        <fullName evidence="15">TonB-dependent receptor</fullName>
    </submittedName>
</protein>
<comment type="similarity">
    <text evidence="2 10 11">Belongs to the TonB-dependent receptor family.</text>
</comment>
<accession>A0ABW0S521</accession>
<evidence type="ECO:0000256" key="7">
    <source>
        <dbReference type="ARBA" id="ARBA00023136"/>
    </source>
</evidence>
<evidence type="ECO:0000256" key="8">
    <source>
        <dbReference type="ARBA" id="ARBA00023170"/>
    </source>
</evidence>
<sequence>MKQALVLKKSVIAVAMTIAAGSSLVPAFVHAQEAPVSAANPNTATDAEGKPVARVYVTGSNIRRINAETASPVQVITRDEMVRGGATSLTEVLKTISANVGGINEDRTNGFSAGASSLNLRGIGSQATLMLINGRRLAPYAQPEFQTTFVDLNSIPIGAVERIEVLKDGASAIYGSEAIAGVVNIIMRDSFQGVEIGGSAGQSSRHDGRQLRSTLSAGFGSLVDNHYNVYATLDLRQRKPMFLSKRDDYISTQNWTQWGYKDNRSLYTYPGNIYWTDKKTGKFVARSLDGNCPASRQVPASVQFGAGTEGTVCVFDDLADGDYNSGGKTDRIGLTSRGTWQINSNTTAFGEVIAHQNKARVTGLYHWVAGQNGQPTGALPISSPQYPQDLIGPDGKTLAGGNGTVRVRASLKDLPGQGQDNTTDFARYLAGVKGTFGNWDWETAAMASTSKVESHNTSGLLTTPFLDAYNSGKFIFGNAAGNSNVLSSIMTDSVDGFKSSLYQIDGKVSGELFKLPAGAVGIAAGVEARREKLTTNPDPLSVEGELYHLAQSPPGYTNSRTIKSVYAEATVPVLKSVEAQLAVRHDRYSDYGTSTTPKIGVKWTVSPRLVVRGTYAEGFRAPTLVENSSDVRHAFLNGFRDPARCNASFKDGCSWSSAYDSGANPALAPETAKSYTLGLAMEPTSWLVATVDAWRIRRDNEIGTYDLTRVLEDPTRYANNPAAVIVRDPLTDADKALGATAGEITLVKLLLTNVAVTDVRGIDVDLRGKFNFGEWGRLEPRLQVQYMSSYKNAPSPDDAQIEYIGTRGTPRVQATLGVAWKKAAWQLSADAVMVGHMAPVGDYTTDCVYETEGYGELCKHDIPSFTVFNLGGSYKGLLGMKDLKLGFAIQNAFDRKPPFNPSSGLGFYQALHNPMGRYFQVSADYSFK</sequence>
<gene>
    <name evidence="15" type="ORF">ACFPO9_20045</name>
</gene>